<dbReference type="PANTHER" id="PTHR10695">
    <property type="entry name" value="DEPHOSPHO-COA KINASE-RELATED"/>
    <property type="match status" value="1"/>
</dbReference>
<dbReference type="RefSeq" id="WP_250591771.1">
    <property type="nucleotide sequence ID" value="NZ_JAMLJM010000002.1"/>
</dbReference>
<proteinExistence type="inferred from homology"/>
<dbReference type="PANTHER" id="PTHR10695:SF46">
    <property type="entry name" value="BIFUNCTIONAL COENZYME A SYNTHASE-RELATED"/>
    <property type="match status" value="1"/>
</dbReference>
<dbReference type="PROSITE" id="PS51219">
    <property type="entry name" value="DPCK"/>
    <property type="match status" value="1"/>
</dbReference>
<keyword evidence="2 5" id="KW-0547">Nucleotide-binding</keyword>
<keyword evidence="5 7" id="KW-0418">Kinase</keyword>
<comment type="function">
    <text evidence="5">Catalyzes the phosphorylation of the 3'-hydroxyl group of dephosphocoenzyme A to form coenzyme A.</text>
</comment>
<keyword evidence="3 5" id="KW-0067">ATP-binding</keyword>
<dbReference type="HAMAP" id="MF_00376">
    <property type="entry name" value="Dephospho_CoA_kinase"/>
    <property type="match status" value="1"/>
</dbReference>
<dbReference type="InterPro" id="IPR001977">
    <property type="entry name" value="Depp_CoAkinase"/>
</dbReference>
<comment type="pathway">
    <text evidence="5">Cofactor biosynthesis; coenzyme A biosynthesis; CoA from (R)-pantothenate: step 5/5.</text>
</comment>
<sequence length="194" mass="22213">MTKIIGLTGGIGSGKTTIAKLFEAEGIPIYISDEEAKKIMSLPETVKAIETVFGPEVILNQQIDRKKLAAIVFNDETQLKVLNEIVHPLVKKHFEDWVQAKQNFPFIIKEAAILFESGSDQFCDKIITVTASQETRIKRVMQRDHVSEQEVLERMKNQWSDEERIAKSDFVIENENFESAKVKFYEILKILKNL</sequence>
<comment type="caution">
    <text evidence="7">The sequence shown here is derived from an EMBL/GenBank/DDBJ whole genome shotgun (WGS) entry which is preliminary data.</text>
</comment>
<name>A0ABT0TMC8_9FLAO</name>
<feature type="binding site" evidence="5">
    <location>
        <begin position="12"/>
        <end position="17"/>
    </location>
    <ligand>
        <name>ATP</name>
        <dbReference type="ChEBI" id="CHEBI:30616"/>
    </ligand>
</feature>
<dbReference type="EMBL" id="JAMLJM010000002">
    <property type="protein sequence ID" value="MCL9808540.1"/>
    <property type="molecule type" value="Genomic_DNA"/>
</dbReference>
<evidence type="ECO:0000256" key="5">
    <source>
        <dbReference type="HAMAP-Rule" id="MF_00376"/>
    </source>
</evidence>
<dbReference type="NCBIfam" id="TIGR00152">
    <property type="entry name" value="dephospho-CoA kinase"/>
    <property type="match status" value="1"/>
</dbReference>
<keyword evidence="8" id="KW-1185">Reference proteome</keyword>
<dbReference type="Gene3D" id="3.40.50.300">
    <property type="entry name" value="P-loop containing nucleotide triphosphate hydrolases"/>
    <property type="match status" value="1"/>
</dbReference>
<gene>
    <name evidence="5 7" type="primary">coaE</name>
    <name evidence="7" type="ORF">NAT50_04125</name>
</gene>
<dbReference type="InterPro" id="IPR027417">
    <property type="entry name" value="P-loop_NTPase"/>
</dbReference>
<comment type="subcellular location">
    <subcellularLocation>
        <location evidence="5">Cytoplasm</location>
    </subcellularLocation>
</comment>
<evidence type="ECO:0000256" key="3">
    <source>
        <dbReference type="ARBA" id="ARBA00022840"/>
    </source>
</evidence>
<protein>
    <recommendedName>
        <fullName evidence="5 6">Dephospho-CoA kinase</fullName>
        <ecNumber evidence="5 6">2.7.1.24</ecNumber>
    </recommendedName>
    <alternativeName>
        <fullName evidence="5">Dephosphocoenzyme A kinase</fullName>
    </alternativeName>
</protein>
<keyword evidence="5 7" id="KW-0808">Transferase</keyword>
<dbReference type="Pfam" id="PF01121">
    <property type="entry name" value="CoaE"/>
    <property type="match status" value="1"/>
</dbReference>
<evidence type="ECO:0000313" key="8">
    <source>
        <dbReference type="Proteomes" id="UP001317191"/>
    </source>
</evidence>
<dbReference type="EC" id="2.7.1.24" evidence="5 6"/>
<evidence type="ECO:0000256" key="1">
    <source>
        <dbReference type="ARBA" id="ARBA00009018"/>
    </source>
</evidence>
<dbReference type="GO" id="GO:0004140">
    <property type="term" value="F:dephospho-CoA kinase activity"/>
    <property type="evidence" value="ECO:0007669"/>
    <property type="project" value="UniProtKB-EC"/>
</dbReference>
<reference evidence="7 8" key="1">
    <citation type="submission" date="2022-05" db="EMBL/GenBank/DDBJ databases">
        <title>Flavobacterium sp., isolated from activated sludge.</title>
        <authorList>
            <person name="Ran Q."/>
        </authorList>
    </citation>
    <scope>NUCLEOTIDE SEQUENCE [LARGE SCALE GENOMIC DNA]</scope>
    <source>
        <strain evidence="7 8">HXWNR70</strain>
    </source>
</reference>
<evidence type="ECO:0000313" key="7">
    <source>
        <dbReference type="EMBL" id="MCL9808540.1"/>
    </source>
</evidence>
<dbReference type="Proteomes" id="UP001317191">
    <property type="component" value="Unassembled WGS sequence"/>
</dbReference>
<accession>A0ABT0TMC8</accession>
<dbReference type="CDD" id="cd02022">
    <property type="entry name" value="DPCK"/>
    <property type="match status" value="1"/>
</dbReference>
<keyword evidence="5" id="KW-0963">Cytoplasm</keyword>
<comment type="catalytic activity">
    <reaction evidence="5">
        <text>3'-dephospho-CoA + ATP = ADP + CoA + H(+)</text>
        <dbReference type="Rhea" id="RHEA:18245"/>
        <dbReference type="ChEBI" id="CHEBI:15378"/>
        <dbReference type="ChEBI" id="CHEBI:30616"/>
        <dbReference type="ChEBI" id="CHEBI:57287"/>
        <dbReference type="ChEBI" id="CHEBI:57328"/>
        <dbReference type="ChEBI" id="CHEBI:456216"/>
        <dbReference type="EC" id="2.7.1.24"/>
    </reaction>
</comment>
<evidence type="ECO:0000256" key="2">
    <source>
        <dbReference type="ARBA" id="ARBA00022741"/>
    </source>
</evidence>
<dbReference type="SUPFAM" id="SSF52540">
    <property type="entry name" value="P-loop containing nucleoside triphosphate hydrolases"/>
    <property type="match status" value="1"/>
</dbReference>
<keyword evidence="4 5" id="KW-0173">Coenzyme A biosynthesis</keyword>
<organism evidence="7 8">
    <name type="scientific">Flavobacterium luminosum</name>
    <dbReference type="NCBI Taxonomy" id="2949086"/>
    <lineage>
        <taxon>Bacteria</taxon>
        <taxon>Pseudomonadati</taxon>
        <taxon>Bacteroidota</taxon>
        <taxon>Flavobacteriia</taxon>
        <taxon>Flavobacteriales</taxon>
        <taxon>Flavobacteriaceae</taxon>
        <taxon>Flavobacterium</taxon>
    </lineage>
</organism>
<evidence type="ECO:0000256" key="4">
    <source>
        <dbReference type="ARBA" id="ARBA00022993"/>
    </source>
</evidence>
<evidence type="ECO:0000256" key="6">
    <source>
        <dbReference type="NCBIfam" id="TIGR00152"/>
    </source>
</evidence>
<comment type="similarity">
    <text evidence="1 5">Belongs to the CoaE family.</text>
</comment>